<reference evidence="1" key="1">
    <citation type="submission" date="2014-09" db="EMBL/GenBank/DDBJ databases">
        <authorList>
            <person name="Magalhaes I.L.F."/>
            <person name="Oliveira U."/>
            <person name="Santos F.R."/>
            <person name="Vidigal T.H.D.A."/>
            <person name="Brescovit A.D."/>
            <person name="Santos A.J."/>
        </authorList>
    </citation>
    <scope>NUCLEOTIDE SEQUENCE</scope>
    <source>
        <tissue evidence="1">Shoot tissue taken approximately 20 cm above the soil surface</tissue>
    </source>
</reference>
<dbReference type="EMBL" id="GBRH01189527">
    <property type="protein sequence ID" value="JAE08369.1"/>
    <property type="molecule type" value="Transcribed_RNA"/>
</dbReference>
<accession>A0A0A9FAX2</accession>
<proteinExistence type="predicted"/>
<protein>
    <submittedName>
        <fullName evidence="1">Uncharacterized protein</fullName>
    </submittedName>
</protein>
<evidence type="ECO:0000313" key="1">
    <source>
        <dbReference type="EMBL" id="JAE08369.1"/>
    </source>
</evidence>
<sequence>MLVEVDRACQCACVLSVLSHEFICKIISCLL</sequence>
<reference evidence="1" key="2">
    <citation type="journal article" date="2015" name="Data Brief">
        <title>Shoot transcriptome of the giant reed, Arundo donax.</title>
        <authorList>
            <person name="Barrero R.A."/>
            <person name="Guerrero F.D."/>
            <person name="Moolhuijzen P."/>
            <person name="Goolsby J.A."/>
            <person name="Tidwell J."/>
            <person name="Bellgard S.E."/>
            <person name="Bellgard M.I."/>
        </authorList>
    </citation>
    <scope>NUCLEOTIDE SEQUENCE</scope>
    <source>
        <tissue evidence="1">Shoot tissue taken approximately 20 cm above the soil surface</tissue>
    </source>
</reference>
<organism evidence="1">
    <name type="scientific">Arundo donax</name>
    <name type="common">Giant reed</name>
    <name type="synonym">Donax arundinaceus</name>
    <dbReference type="NCBI Taxonomy" id="35708"/>
    <lineage>
        <taxon>Eukaryota</taxon>
        <taxon>Viridiplantae</taxon>
        <taxon>Streptophyta</taxon>
        <taxon>Embryophyta</taxon>
        <taxon>Tracheophyta</taxon>
        <taxon>Spermatophyta</taxon>
        <taxon>Magnoliopsida</taxon>
        <taxon>Liliopsida</taxon>
        <taxon>Poales</taxon>
        <taxon>Poaceae</taxon>
        <taxon>PACMAD clade</taxon>
        <taxon>Arundinoideae</taxon>
        <taxon>Arundineae</taxon>
        <taxon>Arundo</taxon>
    </lineage>
</organism>
<dbReference type="AlphaFoldDB" id="A0A0A9FAX2"/>
<name>A0A0A9FAX2_ARUDO</name>